<evidence type="ECO:0000313" key="3">
    <source>
        <dbReference type="EMBL" id="KAJ5116001.1"/>
    </source>
</evidence>
<keyword evidence="4" id="KW-1185">Reference proteome</keyword>
<name>A0A9W9GCD2_9EURO</name>
<comment type="caution">
    <text evidence="3">The sequence shown here is derived from an EMBL/GenBank/DDBJ whole genome shotgun (WGS) entry which is preliminary data.</text>
</comment>
<reference evidence="3" key="1">
    <citation type="submission" date="2022-11" db="EMBL/GenBank/DDBJ databases">
        <authorList>
            <person name="Petersen C."/>
        </authorList>
    </citation>
    <scope>NUCLEOTIDE SEQUENCE</scope>
    <source>
        <strain evidence="3">IBT 30069</strain>
    </source>
</reference>
<gene>
    <name evidence="3" type="ORF">N7456_000349</name>
</gene>
<organism evidence="3 4">
    <name type="scientific">Penicillium angulare</name>
    <dbReference type="NCBI Taxonomy" id="116970"/>
    <lineage>
        <taxon>Eukaryota</taxon>
        <taxon>Fungi</taxon>
        <taxon>Dikarya</taxon>
        <taxon>Ascomycota</taxon>
        <taxon>Pezizomycotina</taxon>
        <taxon>Eurotiomycetes</taxon>
        <taxon>Eurotiomycetidae</taxon>
        <taxon>Eurotiales</taxon>
        <taxon>Aspergillaceae</taxon>
        <taxon>Penicillium</taxon>
    </lineage>
</organism>
<evidence type="ECO:0000256" key="1">
    <source>
        <dbReference type="SAM" id="MobiDB-lite"/>
    </source>
</evidence>
<feature type="region of interest" description="Disordered" evidence="1">
    <location>
        <begin position="411"/>
        <end position="433"/>
    </location>
</feature>
<protein>
    <recommendedName>
        <fullName evidence="2">Oxidoreductase acuF-like C2H2 type zinc-finger domain-containing protein</fullName>
    </recommendedName>
</protein>
<reference evidence="3" key="2">
    <citation type="journal article" date="2023" name="IMA Fungus">
        <title>Comparative genomic study of the Penicillium genus elucidates a diverse pangenome and 15 lateral gene transfer events.</title>
        <authorList>
            <person name="Petersen C."/>
            <person name="Sorensen T."/>
            <person name="Nielsen M.R."/>
            <person name="Sondergaard T.E."/>
            <person name="Sorensen J.L."/>
            <person name="Fitzpatrick D.A."/>
            <person name="Frisvad J.C."/>
            <person name="Nielsen K.L."/>
        </authorList>
    </citation>
    <scope>NUCLEOTIDE SEQUENCE</scope>
    <source>
        <strain evidence="3">IBT 30069</strain>
    </source>
</reference>
<dbReference type="PANTHER" id="PTHR35391">
    <property type="entry name" value="C2H2-TYPE DOMAIN-CONTAINING PROTEIN-RELATED"/>
    <property type="match status" value="1"/>
</dbReference>
<proteinExistence type="predicted"/>
<sequence>MTLEETGSQINLSFTAIVNSTEPSSSAILNEQQRFQLWGHNLGLYHRGHSSLDYRFRDSPLLFNYALGLLRDLNDILHRFEALLKEEIGGHANVVKPSDSQNLACDPSSSDEDDSEDDLLSYQVEPLEKVLLKNIVSIIDKLYRLAFKIRNPAMRIGFPKGWKFTVIDPETGIDIINQFKIVDLARISDLLRSHKSRAFLDGSMNYLVQRLIQANMYRRRQFEYWKHRKAKFEDHPGLEPSKTVSEPSTATHVNDALIDSVDTASIISGSTSVLSTGSNADQYCSIPPPPKLDAAAKEFECPYCFTLLPAETTRIRKWETHVYRDLRPYICTFEECKNPHQQYDSLHDWIAHEVSTHMSNKSSDIRQLSYPLNNRDCRFCDKRNVPFNHVAWHLRRIACFTLPLSAVGEDRSDVSSQNTDAAAVDSDSLGEISAGAPETSIHASSARQEHQECLIDEWKLLSQRMAELSNSVQQDSTSTVQLDGSGASNNDTPMTKESLIEFRNGLTTISDNLRNFINETSGEAQSSKEYSPSANAMTDSEGLLSSAYSSAEQLYRRDRAAPPANSQAPPSNQHGPSDAAAPIGQQMQTFGPPWRGQDELQVNELSFRFSPDNFESM</sequence>
<accession>A0A9W9GCD2</accession>
<feature type="region of interest" description="Disordered" evidence="1">
    <location>
        <begin position="558"/>
        <end position="597"/>
    </location>
</feature>
<dbReference type="InterPro" id="IPR058925">
    <property type="entry name" value="zf-C2H2_AcuF"/>
</dbReference>
<dbReference type="AlphaFoldDB" id="A0A9W9GCD2"/>
<dbReference type="Proteomes" id="UP001149165">
    <property type="component" value="Unassembled WGS sequence"/>
</dbReference>
<feature type="domain" description="Oxidoreductase acuF-like C2H2 type zinc-finger" evidence="2">
    <location>
        <begin position="297"/>
        <end position="326"/>
    </location>
</feature>
<dbReference type="EMBL" id="JAPQKH010000001">
    <property type="protein sequence ID" value="KAJ5116001.1"/>
    <property type="molecule type" value="Genomic_DNA"/>
</dbReference>
<dbReference type="OrthoDB" id="6133115at2759"/>
<dbReference type="PANTHER" id="PTHR35391:SF5">
    <property type="entry name" value="DUF6590 DOMAIN-CONTAINING PROTEIN"/>
    <property type="match status" value="1"/>
</dbReference>
<feature type="region of interest" description="Disordered" evidence="1">
    <location>
        <begin position="469"/>
        <end position="494"/>
    </location>
</feature>
<evidence type="ECO:0000259" key="2">
    <source>
        <dbReference type="Pfam" id="PF26082"/>
    </source>
</evidence>
<feature type="compositionally biased region" description="Low complexity" evidence="1">
    <location>
        <begin position="561"/>
        <end position="573"/>
    </location>
</feature>
<dbReference type="Pfam" id="PF26082">
    <property type="entry name" value="zf-C2H2_AcuF"/>
    <property type="match status" value="1"/>
</dbReference>
<evidence type="ECO:0000313" key="4">
    <source>
        <dbReference type="Proteomes" id="UP001149165"/>
    </source>
</evidence>